<comment type="caution">
    <text evidence="1">The sequence shown here is derived from an EMBL/GenBank/DDBJ whole genome shotgun (WGS) entry which is preliminary data.</text>
</comment>
<proteinExistence type="predicted"/>
<gene>
    <name evidence="1" type="ORF">CTRU02_203648</name>
</gene>
<name>A0ACC3Z9W1_COLTU</name>
<protein>
    <submittedName>
        <fullName evidence="1">GPI-anchored cupredoxin-like protein 1</fullName>
    </submittedName>
</protein>
<accession>A0ACC3Z9W1</accession>
<dbReference type="Proteomes" id="UP000805649">
    <property type="component" value="Unassembled WGS sequence"/>
</dbReference>
<evidence type="ECO:0000313" key="1">
    <source>
        <dbReference type="EMBL" id="KAL0940885.1"/>
    </source>
</evidence>
<organism evidence="1 2">
    <name type="scientific">Colletotrichum truncatum</name>
    <name type="common">Anthracnose fungus</name>
    <name type="synonym">Colletotrichum capsici</name>
    <dbReference type="NCBI Taxonomy" id="5467"/>
    <lineage>
        <taxon>Eukaryota</taxon>
        <taxon>Fungi</taxon>
        <taxon>Dikarya</taxon>
        <taxon>Ascomycota</taxon>
        <taxon>Pezizomycotina</taxon>
        <taxon>Sordariomycetes</taxon>
        <taxon>Hypocreomycetidae</taxon>
        <taxon>Glomerellales</taxon>
        <taxon>Glomerellaceae</taxon>
        <taxon>Colletotrichum</taxon>
        <taxon>Colletotrichum truncatum species complex</taxon>
    </lineage>
</organism>
<sequence>MKFSAVLALSTAVLASAKSVRNHYPVRRDGHKKAGSEVGKALPAGMSGFGVSNSQVTEVIIIWTNPGAGAPTININPPAGGVAAPPAAPPAAPAAPAAPPAAPPAAGPQTHHSRSNFLSQVTVGGPSGLVFVPDQIKANVGDMVVFTFMSQNHTATQSAFATPCDPLAGGMDSGFVANPNNSVNPPPQVAMQVMVSDPLWFYCRQGNHCGKGMTFSINPTAEKTQALFQSMAIQQKGKGAPSAIVGGQPPAAAPATPSAPAAEPPAAAPPAANPAAPPAAGGGATGGVQTGTGQINGNGACVCAVSCTAGSFPAAVQGVGAFGGMAGSLPMEMMEA</sequence>
<reference evidence="1 2" key="1">
    <citation type="journal article" date="2020" name="Phytopathology">
        <title>Genome Sequence Resources of Colletotrichum truncatum, C. plurivorum, C. musicola, and C. sojae: Four Species Pathogenic to Soybean (Glycine max).</title>
        <authorList>
            <person name="Rogerio F."/>
            <person name="Boufleur T.R."/>
            <person name="Ciampi-Guillardi M."/>
            <person name="Sukno S.A."/>
            <person name="Thon M.R."/>
            <person name="Massola Junior N.S."/>
            <person name="Baroncelli R."/>
        </authorList>
    </citation>
    <scope>NUCLEOTIDE SEQUENCE [LARGE SCALE GENOMIC DNA]</scope>
    <source>
        <strain evidence="1 2">CMES1059</strain>
    </source>
</reference>
<dbReference type="EMBL" id="VUJX02000002">
    <property type="protein sequence ID" value="KAL0940885.1"/>
    <property type="molecule type" value="Genomic_DNA"/>
</dbReference>
<evidence type="ECO:0000313" key="2">
    <source>
        <dbReference type="Proteomes" id="UP000805649"/>
    </source>
</evidence>
<keyword evidence="2" id="KW-1185">Reference proteome</keyword>